<dbReference type="GO" id="GO:0007219">
    <property type="term" value="P:Notch signaling pathway"/>
    <property type="evidence" value="ECO:0007669"/>
    <property type="project" value="UniProtKB-KW"/>
</dbReference>
<dbReference type="EMBL" id="CAXLJL010000489">
    <property type="protein sequence ID" value="CAL5138315.1"/>
    <property type="molecule type" value="Genomic_DNA"/>
</dbReference>
<keyword evidence="3 7" id="KW-0812">Transmembrane</keyword>
<protein>
    <submittedName>
        <fullName evidence="8">Uncharacterized protein</fullName>
    </submittedName>
</protein>
<evidence type="ECO:0000256" key="7">
    <source>
        <dbReference type="SAM" id="Phobius"/>
    </source>
</evidence>
<dbReference type="AlphaFoldDB" id="A0AAV2TPT2"/>
<evidence type="ECO:0000256" key="4">
    <source>
        <dbReference type="ARBA" id="ARBA00022976"/>
    </source>
</evidence>
<evidence type="ECO:0000256" key="1">
    <source>
        <dbReference type="ARBA" id="ARBA00004141"/>
    </source>
</evidence>
<comment type="subcellular location">
    <subcellularLocation>
        <location evidence="1">Membrane</location>
        <topology evidence="1">Multi-pass membrane protein</topology>
    </subcellularLocation>
</comment>
<evidence type="ECO:0000256" key="3">
    <source>
        <dbReference type="ARBA" id="ARBA00022692"/>
    </source>
</evidence>
<evidence type="ECO:0000313" key="9">
    <source>
        <dbReference type="Proteomes" id="UP001497525"/>
    </source>
</evidence>
<comment type="similarity">
    <text evidence="2">Belongs to the APH-1 family.</text>
</comment>
<keyword evidence="6 7" id="KW-0472">Membrane</keyword>
<feature type="transmembrane region" description="Helical" evidence="7">
    <location>
        <begin position="12"/>
        <end position="35"/>
    </location>
</feature>
<feature type="transmembrane region" description="Helical" evidence="7">
    <location>
        <begin position="173"/>
        <end position="190"/>
    </location>
</feature>
<keyword evidence="5 7" id="KW-1133">Transmembrane helix</keyword>
<organism evidence="8 9">
    <name type="scientific">Calicophoron daubneyi</name>
    <name type="common">Rumen fluke</name>
    <name type="synonym">Paramphistomum daubneyi</name>
    <dbReference type="NCBI Taxonomy" id="300641"/>
    <lineage>
        <taxon>Eukaryota</taxon>
        <taxon>Metazoa</taxon>
        <taxon>Spiralia</taxon>
        <taxon>Lophotrochozoa</taxon>
        <taxon>Platyhelminthes</taxon>
        <taxon>Trematoda</taxon>
        <taxon>Digenea</taxon>
        <taxon>Plagiorchiida</taxon>
        <taxon>Pronocephalata</taxon>
        <taxon>Paramphistomoidea</taxon>
        <taxon>Paramphistomidae</taxon>
        <taxon>Calicophoron</taxon>
    </lineage>
</organism>
<dbReference type="Pfam" id="PF06105">
    <property type="entry name" value="Aph-1"/>
    <property type="match status" value="1"/>
</dbReference>
<dbReference type="GO" id="GO:0016485">
    <property type="term" value="P:protein processing"/>
    <property type="evidence" value="ECO:0007669"/>
    <property type="project" value="InterPro"/>
</dbReference>
<dbReference type="Proteomes" id="UP001497525">
    <property type="component" value="Unassembled WGS sequence"/>
</dbReference>
<accession>A0AAV2TPT2</accession>
<evidence type="ECO:0000256" key="2">
    <source>
        <dbReference type="ARBA" id="ARBA00005577"/>
    </source>
</evidence>
<keyword evidence="4" id="KW-0914">Notch signaling pathway</keyword>
<evidence type="ECO:0000256" key="5">
    <source>
        <dbReference type="ARBA" id="ARBA00022989"/>
    </source>
</evidence>
<comment type="caution">
    <text evidence="8">The sequence shown here is derived from an EMBL/GenBank/DDBJ whole genome shotgun (WGS) entry which is preliminary data.</text>
</comment>
<name>A0AAV2TPT2_CALDB</name>
<dbReference type="GO" id="GO:0016020">
    <property type="term" value="C:membrane"/>
    <property type="evidence" value="ECO:0007669"/>
    <property type="project" value="UniProtKB-SubCell"/>
</dbReference>
<gene>
    <name evidence="8" type="ORF">CDAUBV1_LOCUS12911</name>
</gene>
<dbReference type="InterPro" id="IPR009294">
    <property type="entry name" value="Aph-1"/>
</dbReference>
<evidence type="ECO:0000313" key="8">
    <source>
        <dbReference type="EMBL" id="CAL5138315.1"/>
    </source>
</evidence>
<proteinExistence type="inferred from homology"/>
<reference evidence="8" key="1">
    <citation type="submission" date="2024-06" db="EMBL/GenBank/DDBJ databases">
        <authorList>
            <person name="Liu X."/>
            <person name="Lenzi L."/>
            <person name="Haldenby T S."/>
            <person name="Uol C."/>
        </authorList>
    </citation>
    <scope>NUCLEOTIDE SEQUENCE</scope>
</reference>
<feature type="transmembrane region" description="Helical" evidence="7">
    <location>
        <begin position="134"/>
        <end position="153"/>
    </location>
</feature>
<sequence length="248" mass="27349">MMKILTEKCSKNTPHCSGFFWLLSLLVASIFWFAISHLTSHLAPSLIIAVVTQEAMRFAFYKLIVKADEGLHLITANMRATPPTLQVADSRRLSPASGGGDRNSFEFAIPVNRRSSDLLRPVQGGLGGILSHQIVAYVAGLGFGVMSCVVELLRLLHESYGPGIHFDNLESKFFFVVAVLLYFIDNYFLLSHSESVPSYVSLNDANILVPCAVRCVRNACLCPADFRLRRASCDLMPVPTEYIPVPLA</sequence>
<dbReference type="PANTHER" id="PTHR12889">
    <property type="entry name" value="GAMMA-SECRETASE SUBUNIT APH-1"/>
    <property type="match status" value="1"/>
</dbReference>
<evidence type="ECO:0000256" key="6">
    <source>
        <dbReference type="ARBA" id="ARBA00023136"/>
    </source>
</evidence>